<evidence type="ECO:0000313" key="1">
    <source>
        <dbReference type="EMBL" id="AEI12390.1"/>
    </source>
</evidence>
<dbReference type="STRING" id="593907.Celgi_1887"/>
<accession>F8A7I8</accession>
<organism evidence="1 2">
    <name type="scientific">Cellulomonas gilvus (strain ATCC 13127 / NRRL B-14078)</name>
    <name type="common">Cellvibrio gilvus</name>
    <dbReference type="NCBI Taxonomy" id="593907"/>
    <lineage>
        <taxon>Bacteria</taxon>
        <taxon>Bacillati</taxon>
        <taxon>Actinomycetota</taxon>
        <taxon>Actinomycetes</taxon>
        <taxon>Micrococcales</taxon>
        <taxon>Cellulomonadaceae</taxon>
        <taxon>Cellulomonas</taxon>
    </lineage>
</organism>
<dbReference type="HOGENOM" id="CLU_3355244_0_0_11"/>
<protein>
    <submittedName>
        <fullName evidence="1">Uncharacterized protein</fullName>
    </submittedName>
</protein>
<dbReference type="AlphaFoldDB" id="F8A7I8"/>
<sequence length="36" mass="3937">MDTLLADPHDEVLVATVTTFLAASSALDDDFPPFWD</sequence>
<keyword evidence="2" id="KW-1185">Reference proteome</keyword>
<dbReference type="Proteomes" id="UP000000485">
    <property type="component" value="Chromosome"/>
</dbReference>
<dbReference type="EMBL" id="CP002665">
    <property type="protein sequence ID" value="AEI12390.1"/>
    <property type="molecule type" value="Genomic_DNA"/>
</dbReference>
<evidence type="ECO:0000313" key="2">
    <source>
        <dbReference type="Proteomes" id="UP000000485"/>
    </source>
</evidence>
<dbReference type="KEGG" id="cga:Celgi_1887"/>
<proteinExistence type="predicted"/>
<name>F8A7I8_CELGA</name>
<gene>
    <name evidence="1" type="ordered locus">Celgi_1887</name>
</gene>
<reference evidence="2" key="1">
    <citation type="submission" date="2011-04" db="EMBL/GenBank/DDBJ databases">
        <title>Complete sequence of Cellvibrio gilvus ATCC 13127.</title>
        <authorList>
            <person name="Lucas S."/>
            <person name="Han J."/>
            <person name="Lapidus A."/>
            <person name="Cheng J.-F."/>
            <person name="Goodwin L."/>
            <person name="Pitluck S."/>
            <person name="Peters L."/>
            <person name="Munk A."/>
            <person name="Detter J.C."/>
            <person name="Han C."/>
            <person name="Tapia R."/>
            <person name="Land M."/>
            <person name="Hauser L."/>
            <person name="Kyrpides N."/>
            <person name="Ivanova N."/>
            <person name="Ovchinnikova G."/>
            <person name="Pagani I."/>
            <person name="Mead D."/>
            <person name="Brumm P."/>
            <person name="Woyke T."/>
        </authorList>
    </citation>
    <scope>NUCLEOTIDE SEQUENCE [LARGE SCALE GENOMIC DNA]</scope>
    <source>
        <strain evidence="2">ATCC 13127 / NRRL B-14078</strain>
    </source>
</reference>